<evidence type="ECO:0000313" key="1">
    <source>
        <dbReference type="EMBL" id="EOA92823.1"/>
    </source>
</evidence>
<keyword evidence="1" id="KW-0687">Ribonucleoprotein</keyword>
<proteinExistence type="predicted"/>
<evidence type="ECO:0000313" key="2">
    <source>
        <dbReference type="Proteomes" id="UP000296049"/>
    </source>
</evidence>
<gene>
    <name evidence="1" type="ORF">Anapl_18699</name>
</gene>
<dbReference type="AlphaFoldDB" id="R0KI75"/>
<dbReference type="EMBL" id="KB807262">
    <property type="protein sequence ID" value="EOA92823.1"/>
    <property type="molecule type" value="Genomic_DNA"/>
</dbReference>
<dbReference type="GO" id="GO:0005840">
    <property type="term" value="C:ribosome"/>
    <property type="evidence" value="ECO:0007669"/>
    <property type="project" value="UniProtKB-KW"/>
</dbReference>
<sequence>DGPKDTSVEDVLEKTFLPSLKTFEEEVMDAAGIVETRRARKSYWY</sequence>
<reference evidence="2" key="1">
    <citation type="journal article" date="2013" name="Nat. Genet.">
        <title>The duck genome and transcriptome provide insight into an avian influenza virus reservoir species.</title>
        <authorList>
            <person name="Huang Y."/>
            <person name="Li Y."/>
            <person name="Burt D.W."/>
            <person name="Chen H."/>
            <person name="Zhang Y."/>
            <person name="Qian W."/>
            <person name="Kim H."/>
            <person name="Gan S."/>
            <person name="Zhao Y."/>
            <person name="Li J."/>
            <person name="Yi K."/>
            <person name="Feng H."/>
            <person name="Zhu P."/>
            <person name="Li B."/>
            <person name="Liu Q."/>
            <person name="Fairley S."/>
            <person name="Magor K.E."/>
            <person name="Du Z."/>
            <person name="Hu X."/>
            <person name="Goodman L."/>
            <person name="Tafer H."/>
            <person name="Vignal A."/>
            <person name="Lee T."/>
            <person name="Kim K.W."/>
            <person name="Sheng Z."/>
            <person name="An Y."/>
            <person name="Searle S."/>
            <person name="Herrero J."/>
            <person name="Groenen M.A."/>
            <person name="Crooijmans R.P."/>
            <person name="Faraut T."/>
            <person name="Cai Q."/>
            <person name="Webster R.G."/>
            <person name="Aldridge J.R."/>
            <person name="Warren W.C."/>
            <person name="Bartschat S."/>
            <person name="Kehr S."/>
            <person name="Marz M."/>
            <person name="Stadler P.F."/>
            <person name="Smith J."/>
            <person name="Kraus R.H."/>
            <person name="Zhao Y."/>
            <person name="Ren L."/>
            <person name="Fei J."/>
            <person name="Morisson M."/>
            <person name="Kaiser P."/>
            <person name="Griffin D.K."/>
            <person name="Rao M."/>
            <person name="Pitel F."/>
            <person name="Wang J."/>
            <person name="Li N."/>
        </authorList>
    </citation>
    <scope>NUCLEOTIDE SEQUENCE [LARGE SCALE GENOMIC DNA]</scope>
</reference>
<organism evidence="1 2">
    <name type="scientific">Anas platyrhynchos</name>
    <name type="common">Mallard</name>
    <name type="synonym">Anas boschas</name>
    <dbReference type="NCBI Taxonomy" id="8839"/>
    <lineage>
        <taxon>Eukaryota</taxon>
        <taxon>Metazoa</taxon>
        <taxon>Chordata</taxon>
        <taxon>Craniata</taxon>
        <taxon>Vertebrata</taxon>
        <taxon>Euteleostomi</taxon>
        <taxon>Archelosauria</taxon>
        <taxon>Archosauria</taxon>
        <taxon>Dinosauria</taxon>
        <taxon>Saurischia</taxon>
        <taxon>Theropoda</taxon>
        <taxon>Coelurosauria</taxon>
        <taxon>Aves</taxon>
        <taxon>Neognathae</taxon>
        <taxon>Galloanserae</taxon>
        <taxon>Anseriformes</taxon>
        <taxon>Anatidae</taxon>
        <taxon>Anatinae</taxon>
        <taxon>Anas</taxon>
    </lineage>
</organism>
<name>R0KI75_ANAPL</name>
<keyword evidence="1" id="KW-0689">Ribosomal protein</keyword>
<dbReference type="Proteomes" id="UP000296049">
    <property type="component" value="Unassembled WGS sequence"/>
</dbReference>
<dbReference type="HOGENOM" id="CLU_3209984_0_0_1"/>
<accession>R0KI75</accession>
<keyword evidence="2" id="KW-1185">Reference proteome</keyword>
<feature type="non-terminal residue" evidence="1">
    <location>
        <position position="45"/>
    </location>
</feature>
<protein>
    <submittedName>
        <fullName evidence="1">Putative 39S ribosomal protein L24, mitochondrial</fullName>
    </submittedName>
</protein>
<feature type="non-terminal residue" evidence="1">
    <location>
        <position position="1"/>
    </location>
</feature>